<keyword evidence="2" id="KW-0472">Membrane</keyword>
<keyword evidence="2" id="KW-0812">Transmembrane</keyword>
<feature type="compositionally biased region" description="Pro residues" evidence="1">
    <location>
        <begin position="209"/>
        <end position="234"/>
    </location>
</feature>
<name>A0AAD8FAN1_BIOPF</name>
<organism evidence="3 4">
    <name type="scientific">Biomphalaria pfeifferi</name>
    <name type="common">Bloodfluke planorb</name>
    <name type="synonym">Freshwater snail</name>
    <dbReference type="NCBI Taxonomy" id="112525"/>
    <lineage>
        <taxon>Eukaryota</taxon>
        <taxon>Metazoa</taxon>
        <taxon>Spiralia</taxon>
        <taxon>Lophotrochozoa</taxon>
        <taxon>Mollusca</taxon>
        <taxon>Gastropoda</taxon>
        <taxon>Heterobranchia</taxon>
        <taxon>Euthyneura</taxon>
        <taxon>Panpulmonata</taxon>
        <taxon>Hygrophila</taxon>
        <taxon>Lymnaeoidea</taxon>
        <taxon>Planorbidae</taxon>
        <taxon>Biomphalaria</taxon>
    </lineage>
</organism>
<proteinExistence type="predicted"/>
<sequence>MENSRNLCMGGDKMKYRNNSCSHSNSVSCSVNCNNKNTRNRSSMEEPPLSSAVGTSISDVDLTSHHSSQCRHTHRSKSRCSSHSHCTTNRKAKSSLSKSSKAAHDSNVSESKGTSPICAHNSNCCVSGAVGTDRCPRPCRIILPAKRRPGLFYDLEKNGFFDCFGNLLLAAVAILFATSIFHYLVWDDVQEEHFTPRKPPQPKKEKPKPPPIPKPPPEAVPEPPPVAVPEPTPPRGHDEHHKEPENEILPAPEVRVIQETLEEEDSYEDDVAEAEVAPKPVVEEQEVAGDELEMEDIDKRLEDVQAGEPVPVEEPIIAEPIKEPPVAKPDYEPTYVAMPPDEPVVEPAVAAPEEVISDEPPVDHHHIHQVKENPQPNFHTRLEEIRRHKKKIKNFQRHVEKKGSKMRKEIENIPEEPKRERPNIERPNIERPHIERPNIESPNIERPHIERPHIERPNIERPNIERPHIERPNIERPNIERPNIERPNIERPKIEKTEQHTATTWSDCLFGFGSDFLPSVSWFKLLLFGDR</sequence>
<evidence type="ECO:0000313" key="3">
    <source>
        <dbReference type="EMBL" id="KAK0057395.1"/>
    </source>
</evidence>
<feature type="compositionally biased region" description="Basic and acidic residues" evidence="1">
    <location>
        <begin position="235"/>
        <end position="245"/>
    </location>
</feature>
<feature type="transmembrane region" description="Helical" evidence="2">
    <location>
        <begin position="167"/>
        <end position="186"/>
    </location>
</feature>
<reference evidence="3" key="1">
    <citation type="journal article" date="2023" name="PLoS Negl. Trop. Dis.">
        <title>A genome sequence for Biomphalaria pfeifferi, the major vector snail for the human-infecting parasite Schistosoma mansoni.</title>
        <authorList>
            <person name="Bu L."/>
            <person name="Lu L."/>
            <person name="Laidemitt M.R."/>
            <person name="Zhang S.M."/>
            <person name="Mutuku M."/>
            <person name="Mkoji G."/>
            <person name="Steinauer M."/>
            <person name="Loker E.S."/>
        </authorList>
    </citation>
    <scope>NUCLEOTIDE SEQUENCE</scope>
    <source>
        <strain evidence="3">KasaAsao</strain>
    </source>
</reference>
<feature type="region of interest" description="Disordered" evidence="1">
    <location>
        <begin position="359"/>
        <end position="379"/>
    </location>
</feature>
<dbReference type="Proteomes" id="UP001233172">
    <property type="component" value="Unassembled WGS sequence"/>
</dbReference>
<feature type="compositionally biased region" description="Low complexity" evidence="1">
    <location>
        <begin position="306"/>
        <end position="319"/>
    </location>
</feature>
<feature type="region of interest" description="Disordered" evidence="1">
    <location>
        <begin position="193"/>
        <end position="253"/>
    </location>
</feature>
<keyword evidence="4" id="KW-1185">Reference proteome</keyword>
<dbReference type="AlphaFoldDB" id="A0AAD8FAN1"/>
<feature type="region of interest" description="Disordered" evidence="1">
    <location>
        <begin position="302"/>
        <end position="340"/>
    </location>
</feature>
<keyword evidence="2" id="KW-1133">Transmembrane helix</keyword>
<evidence type="ECO:0000256" key="2">
    <source>
        <dbReference type="SAM" id="Phobius"/>
    </source>
</evidence>
<gene>
    <name evidence="3" type="ORF">Bpfe_013202</name>
</gene>
<feature type="region of interest" description="Disordered" evidence="1">
    <location>
        <begin position="64"/>
        <end position="114"/>
    </location>
</feature>
<reference evidence="3" key="2">
    <citation type="submission" date="2023-04" db="EMBL/GenBank/DDBJ databases">
        <authorList>
            <person name="Bu L."/>
            <person name="Lu L."/>
            <person name="Laidemitt M.R."/>
            <person name="Zhang S.M."/>
            <person name="Mutuku M."/>
            <person name="Mkoji G."/>
            <person name="Steinauer M."/>
            <person name="Loker E.S."/>
        </authorList>
    </citation>
    <scope>NUCLEOTIDE SEQUENCE</scope>
    <source>
        <strain evidence="3">KasaAsao</strain>
        <tissue evidence="3">Whole Snail</tissue>
    </source>
</reference>
<evidence type="ECO:0000256" key="1">
    <source>
        <dbReference type="SAM" id="MobiDB-lite"/>
    </source>
</evidence>
<evidence type="ECO:0000313" key="4">
    <source>
        <dbReference type="Proteomes" id="UP001233172"/>
    </source>
</evidence>
<feature type="compositionally biased region" description="Basic residues" evidence="1">
    <location>
        <begin position="68"/>
        <end position="93"/>
    </location>
</feature>
<comment type="caution">
    <text evidence="3">The sequence shown here is derived from an EMBL/GenBank/DDBJ whole genome shotgun (WGS) entry which is preliminary data.</text>
</comment>
<accession>A0AAD8FAN1</accession>
<dbReference type="EMBL" id="JASAOG010000055">
    <property type="protein sequence ID" value="KAK0057395.1"/>
    <property type="molecule type" value="Genomic_DNA"/>
</dbReference>
<protein>
    <submittedName>
        <fullName evidence="3">Serum response factor-binding protein 1</fullName>
    </submittedName>
</protein>